<evidence type="ECO:0000313" key="2">
    <source>
        <dbReference type="EMBL" id="NME50325.1"/>
    </source>
</evidence>
<gene>
    <name evidence="2" type="ORF">HF857_08870</name>
</gene>
<protein>
    <submittedName>
        <fullName evidence="2">Type II toxin-antitoxin system VapC family toxin</fullName>
    </submittedName>
</protein>
<evidence type="ECO:0000313" key="3">
    <source>
        <dbReference type="Proteomes" id="UP000588071"/>
    </source>
</evidence>
<feature type="coiled-coil region" evidence="1">
    <location>
        <begin position="5"/>
        <end position="36"/>
    </location>
</feature>
<organism evidence="2 3">
    <name type="scientific">Enterococcus cecorum</name>
    <dbReference type="NCBI Taxonomy" id="44008"/>
    <lineage>
        <taxon>Bacteria</taxon>
        <taxon>Bacillati</taxon>
        <taxon>Bacillota</taxon>
        <taxon>Bacilli</taxon>
        <taxon>Lactobacillales</taxon>
        <taxon>Enterococcaceae</taxon>
        <taxon>Enterococcus</taxon>
    </lineage>
</organism>
<dbReference type="RefSeq" id="WP_168931450.1">
    <property type="nucleotide sequence ID" value="NZ_JABAFV010000015.1"/>
</dbReference>
<dbReference type="Proteomes" id="UP000588071">
    <property type="component" value="Unassembled WGS sequence"/>
</dbReference>
<comment type="caution">
    <text evidence="2">The sequence shown here is derived from an EMBL/GenBank/DDBJ whole genome shotgun (WGS) entry which is preliminary data.</text>
</comment>
<name>A0A7X9RJM6_9ENTE</name>
<evidence type="ECO:0000256" key="1">
    <source>
        <dbReference type="SAM" id="Coils"/>
    </source>
</evidence>
<dbReference type="AlphaFoldDB" id="A0A7X9RJM6"/>
<dbReference type="EMBL" id="JABAFV010000015">
    <property type="protein sequence ID" value="NME50325.1"/>
    <property type="molecule type" value="Genomic_DNA"/>
</dbReference>
<sequence>MEKTIQTLKLDNRELIEELQAICNKNTNILRELLRNAHDREVGQALKELSDNNRRLIKVITILEYLEGLENGRQ</sequence>
<proteinExistence type="predicted"/>
<accession>A0A7X9RJM6</accession>
<reference evidence="2 3" key="1">
    <citation type="submission" date="2020-04" db="EMBL/GenBank/DDBJ databases">
        <authorList>
            <person name="Hitch T.C.A."/>
            <person name="Wylensek D."/>
            <person name="Clavel T."/>
        </authorList>
    </citation>
    <scope>NUCLEOTIDE SEQUENCE [LARGE SCALE GENOMIC DNA]</scope>
    <source>
        <strain evidence="2 3">WCA-380-WT-3C</strain>
    </source>
</reference>
<keyword evidence="1" id="KW-0175">Coiled coil</keyword>